<keyword evidence="3" id="KW-1185">Reference proteome</keyword>
<comment type="caution">
    <text evidence="2">The sequence shown here is derived from an EMBL/GenBank/DDBJ whole genome shotgun (WGS) entry which is preliminary data.</text>
</comment>
<feature type="region of interest" description="Disordered" evidence="1">
    <location>
        <begin position="117"/>
        <end position="199"/>
    </location>
</feature>
<evidence type="ECO:0000313" key="2">
    <source>
        <dbReference type="EMBL" id="KAK0431595.1"/>
    </source>
</evidence>
<dbReference type="EMBL" id="JAUEPT010000110">
    <property type="protein sequence ID" value="KAK0431595.1"/>
    <property type="molecule type" value="Genomic_DNA"/>
</dbReference>
<name>A0AA39IXC3_9AGAR</name>
<protein>
    <submittedName>
        <fullName evidence="2">Uncharacterized protein</fullName>
    </submittedName>
</protein>
<accession>A0AA39IXC3</accession>
<dbReference type="AlphaFoldDB" id="A0AA39IXC3"/>
<sequence>MSKRGSKRTVTPSTRVLQTRTLTSGVVDNLQTNGATIAPMPGQEAVDAEVDGENSVAVLMAAAEDLLRDISPLTRTSAHPSPAYSVNNILEAAMRDFPDIPDDVGPPPASILVLSRPRLTASQKGKGRQVGTPSQEGGPVPSAKAGPSATSRGFDQPQVVPVPSAKAGPSATFQECKQTRPEHKTDEWDRIHPGSKCRQRPQTYQKWGCTWPLPPPLSTTTQPSMSNRTRPSLASSFTSAVARHSVWTTPAMQVALDLLQEVEDLQSMRQHQPAGSNFDPAVAILFSHNGRALVARDHHAVPLYDSTIINLPWECFVRAEGTLEFSVPPHKAASEELVKTYDKWLGLTIQMTQGLKDDLDLGDGI</sequence>
<evidence type="ECO:0000256" key="1">
    <source>
        <dbReference type="SAM" id="MobiDB-lite"/>
    </source>
</evidence>
<reference evidence="2" key="1">
    <citation type="submission" date="2023-06" db="EMBL/GenBank/DDBJ databases">
        <authorList>
            <consortium name="Lawrence Berkeley National Laboratory"/>
            <person name="Ahrendt S."/>
            <person name="Sahu N."/>
            <person name="Indic B."/>
            <person name="Wong-Bajracharya J."/>
            <person name="Merenyi Z."/>
            <person name="Ke H.-M."/>
            <person name="Monk M."/>
            <person name="Kocsube S."/>
            <person name="Drula E."/>
            <person name="Lipzen A."/>
            <person name="Balint B."/>
            <person name="Henrissat B."/>
            <person name="Andreopoulos B."/>
            <person name="Martin F.M."/>
            <person name="Harder C.B."/>
            <person name="Rigling D."/>
            <person name="Ford K.L."/>
            <person name="Foster G.D."/>
            <person name="Pangilinan J."/>
            <person name="Papanicolaou A."/>
            <person name="Barry K."/>
            <person name="LaButti K."/>
            <person name="Viragh M."/>
            <person name="Koriabine M."/>
            <person name="Yan M."/>
            <person name="Riley R."/>
            <person name="Champramary S."/>
            <person name="Plett K.L."/>
            <person name="Tsai I.J."/>
            <person name="Slot J."/>
            <person name="Sipos G."/>
            <person name="Plett J."/>
            <person name="Nagy L.G."/>
            <person name="Grigoriev I.V."/>
        </authorList>
    </citation>
    <scope>NUCLEOTIDE SEQUENCE</scope>
    <source>
        <strain evidence="2">FPL87.14</strain>
    </source>
</reference>
<organism evidence="2 3">
    <name type="scientific">Armillaria borealis</name>
    <dbReference type="NCBI Taxonomy" id="47425"/>
    <lineage>
        <taxon>Eukaryota</taxon>
        <taxon>Fungi</taxon>
        <taxon>Dikarya</taxon>
        <taxon>Basidiomycota</taxon>
        <taxon>Agaricomycotina</taxon>
        <taxon>Agaricomycetes</taxon>
        <taxon>Agaricomycetidae</taxon>
        <taxon>Agaricales</taxon>
        <taxon>Marasmiineae</taxon>
        <taxon>Physalacriaceae</taxon>
        <taxon>Armillaria</taxon>
    </lineage>
</organism>
<feature type="compositionally biased region" description="Basic and acidic residues" evidence="1">
    <location>
        <begin position="177"/>
        <end position="192"/>
    </location>
</feature>
<gene>
    <name evidence="2" type="ORF">EV421DRAFT_1927141</name>
</gene>
<dbReference type="Proteomes" id="UP001175226">
    <property type="component" value="Unassembled WGS sequence"/>
</dbReference>
<proteinExistence type="predicted"/>
<evidence type="ECO:0000313" key="3">
    <source>
        <dbReference type="Proteomes" id="UP001175226"/>
    </source>
</evidence>